<dbReference type="Pfam" id="PF01724">
    <property type="entry name" value="DUF29"/>
    <property type="match status" value="1"/>
</dbReference>
<dbReference type="Proteomes" id="UP000003477">
    <property type="component" value="Unassembled WGS sequence"/>
</dbReference>
<dbReference type="AlphaFoldDB" id="G5J1W7"/>
<dbReference type="RefSeq" id="WP_007309922.1">
    <property type="nucleotide sequence ID" value="NZ_AESD01000229.1"/>
</dbReference>
<proteinExistence type="predicted"/>
<accession>G5J1W7</accession>
<reference evidence="1 2" key="1">
    <citation type="journal article" date="2011" name="Front. Microbiol.">
        <title>Two Strains of Crocosphaera watsonii with Highly Conserved Genomes are Distinguished by Strain-Specific Features.</title>
        <authorList>
            <person name="Bench S.R."/>
            <person name="Ilikchyan I.N."/>
            <person name="Tripp H.J."/>
            <person name="Zehr J.P."/>
        </authorList>
    </citation>
    <scope>NUCLEOTIDE SEQUENCE [LARGE SCALE GENOMIC DNA]</scope>
    <source>
        <strain evidence="1 2">WH 0003</strain>
    </source>
</reference>
<sequence length="145" mass="17238">MIQGKKIDTYETDFYQWTMEQSEALREQNLEKLDWENIIEEIEALGRSDYQAVISLLTRIIQHKLKIDYANQPQTNRHWQAEIKAFSNSIRRRYSPSMKPKLEGEWEGIYSDAIDLYLIDYPGCDFPEICPYLLNDILNQCKKPK</sequence>
<dbReference type="PANTHER" id="PTHR34235">
    <property type="entry name" value="SLR1203 PROTEIN-RELATED"/>
    <property type="match status" value="1"/>
</dbReference>
<protein>
    <recommendedName>
        <fullName evidence="3">DUF29 domain-containing protein</fullName>
    </recommendedName>
</protein>
<evidence type="ECO:0000313" key="2">
    <source>
        <dbReference type="Proteomes" id="UP000003477"/>
    </source>
</evidence>
<dbReference type="EMBL" id="AESD01000229">
    <property type="protein sequence ID" value="EHJ13818.1"/>
    <property type="molecule type" value="Genomic_DNA"/>
</dbReference>
<organism evidence="1 2">
    <name type="scientific">Crocosphaera watsonii WH 0003</name>
    <dbReference type="NCBI Taxonomy" id="423471"/>
    <lineage>
        <taxon>Bacteria</taxon>
        <taxon>Bacillati</taxon>
        <taxon>Cyanobacteriota</taxon>
        <taxon>Cyanophyceae</taxon>
        <taxon>Oscillatoriophycideae</taxon>
        <taxon>Chroococcales</taxon>
        <taxon>Aphanothecaceae</taxon>
        <taxon>Crocosphaera</taxon>
    </lineage>
</organism>
<evidence type="ECO:0000313" key="1">
    <source>
        <dbReference type="EMBL" id="EHJ13818.1"/>
    </source>
</evidence>
<name>G5J1W7_CROWT</name>
<dbReference type="InterPro" id="IPR002636">
    <property type="entry name" value="DUF29"/>
</dbReference>
<gene>
    <name evidence="1" type="ORF">CWATWH0003_1498</name>
</gene>
<comment type="caution">
    <text evidence="1">The sequence shown here is derived from an EMBL/GenBank/DDBJ whole genome shotgun (WGS) entry which is preliminary data.</text>
</comment>
<dbReference type="GeneID" id="88765293"/>
<dbReference type="PATRIC" id="fig|423471.3.peg.1396"/>
<evidence type="ECO:0008006" key="3">
    <source>
        <dbReference type="Google" id="ProtNLM"/>
    </source>
</evidence>
<dbReference type="Gene3D" id="1.20.1220.20">
    <property type="entry name" value="Uncharcterised protein PF01724"/>
    <property type="match status" value="1"/>
</dbReference>